<evidence type="ECO:0000313" key="3">
    <source>
        <dbReference type="EnsemblPlants" id="Kaladp0024s0940.1.v1.1"/>
    </source>
</evidence>
<dbReference type="PANTHER" id="PTHR10695:SF46">
    <property type="entry name" value="BIFUNCTIONAL COENZYME A SYNTHASE-RELATED"/>
    <property type="match status" value="1"/>
</dbReference>
<keyword evidence="4" id="KW-1185">Reference proteome</keyword>
<evidence type="ECO:0000256" key="1">
    <source>
        <dbReference type="ARBA" id="ARBA00004724"/>
    </source>
</evidence>
<name>A0A7N0T8Q5_KALFE</name>
<dbReference type="NCBIfam" id="NF001985">
    <property type="entry name" value="PRK00777.1"/>
    <property type="match status" value="1"/>
</dbReference>
<dbReference type="OMA" id="PIHNGHR"/>
<protein>
    <recommendedName>
        <fullName evidence="2">Cytidyltransferase-like domain-containing protein</fullName>
    </recommendedName>
</protein>
<accession>A0A7N0T8Q5</accession>
<evidence type="ECO:0000259" key="2">
    <source>
        <dbReference type="Pfam" id="PF01467"/>
    </source>
</evidence>
<dbReference type="Pfam" id="PF01467">
    <property type="entry name" value="CTP_transf_like"/>
    <property type="match status" value="1"/>
</dbReference>
<dbReference type="CDD" id="cd02164">
    <property type="entry name" value="PPAT_CoAS"/>
    <property type="match status" value="1"/>
</dbReference>
<sequence>RSWGTFDRLHDGHQLFLKAAAESANEPIVIGVCDGPMLSNKKFRDLIQPIETRMQNVRNYIKSIKPELIVEIGPIIDPYGPSIVDPDLEAIIVSKETLPGGLSVNKKRADRGLSQLQIEAVDLVPEGSSGAKLCSTALRRIEYDNKNSIKPSE</sequence>
<dbReference type="GO" id="GO:0004595">
    <property type="term" value="F:pantetheine-phosphate adenylyltransferase activity"/>
    <property type="evidence" value="ECO:0007669"/>
    <property type="project" value="TreeGrafter"/>
</dbReference>
<dbReference type="Proteomes" id="UP000594263">
    <property type="component" value="Unplaced"/>
</dbReference>
<feature type="domain" description="Cytidyltransferase-like" evidence="2">
    <location>
        <begin position="3"/>
        <end position="66"/>
    </location>
</feature>
<reference evidence="3" key="1">
    <citation type="submission" date="2021-01" db="UniProtKB">
        <authorList>
            <consortium name="EnsemblPlants"/>
        </authorList>
    </citation>
    <scope>IDENTIFICATION</scope>
</reference>
<dbReference type="GO" id="GO:0015937">
    <property type="term" value="P:coenzyme A biosynthetic process"/>
    <property type="evidence" value="ECO:0007669"/>
    <property type="project" value="TreeGrafter"/>
</dbReference>
<dbReference type="Gene3D" id="3.40.50.620">
    <property type="entry name" value="HUPs"/>
    <property type="match status" value="1"/>
</dbReference>
<organism evidence="3 4">
    <name type="scientific">Kalanchoe fedtschenkoi</name>
    <name type="common">Lavender scallops</name>
    <name type="synonym">South American air plant</name>
    <dbReference type="NCBI Taxonomy" id="63787"/>
    <lineage>
        <taxon>Eukaryota</taxon>
        <taxon>Viridiplantae</taxon>
        <taxon>Streptophyta</taxon>
        <taxon>Embryophyta</taxon>
        <taxon>Tracheophyta</taxon>
        <taxon>Spermatophyta</taxon>
        <taxon>Magnoliopsida</taxon>
        <taxon>eudicotyledons</taxon>
        <taxon>Gunneridae</taxon>
        <taxon>Pentapetalae</taxon>
        <taxon>Saxifragales</taxon>
        <taxon>Crassulaceae</taxon>
        <taxon>Kalanchoe</taxon>
    </lineage>
</organism>
<comment type="pathway">
    <text evidence="1">Cofactor biosynthesis; coenzyme A biosynthesis.</text>
</comment>
<dbReference type="InterPro" id="IPR004821">
    <property type="entry name" value="Cyt_trans-like"/>
</dbReference>
<evidence type="ECO:0000313" key="4">
    <source>
        <dbReference type="Proteomes" id="UP000594263"/>
    </source>
</evidence>
<dbReference type="EnsemblPlants" id="Kaladp0024s0940.1.v1.1">
    <property type="protein sequence ID" value="Kaladp0024s0940.1.v1.1"/>
    <property type="gene ID" value="Kaladp0024s0940.v1.1"/>
</dbReference>
<dbReference type="SUPFAM" id="SSF52374">
    <property type="entry name" value="Nucleotidylyl transferase"/>
    <property type="match status" value="1"/>
</dbReference>
<dbReference type="InterPro" id="IPR014729">
    <property type="entry name" value="Rossmann-like_a/b/a_fold"/>
</dbReference>
<dbReference type="PANTHER" id="PTHR10695">
    <property type="entry name" value="DEPHOSPHO-COA KINASE-RELATED"/>
    <property type="match status" value="1"/>
</dbReference>
<proteinExistence type="predicted"/>
<dbReference type="AlphaFoldDB" id="A0A7N0T8Q5"/>
<dbReference type="GO" id="GO:0004140">
    <property type="term" value="F:dephospho-CoA kinase activity"/>
    <property type="evidence" value="ECO:0007669"/>
    <property type="project" value="TreeGrafter"/>
</dbReference>
<dbReference type="Gramene" id="Kaladp0024s0940.1.v1.1">
    <property type="protein sequence ID" value="Kaladp0024s0940.1.v1.1"/>
    <property type="gene ID" value="Kaladp0024s0940.v1.1"/>
</dbReference>
<dbReference type="FunFam" id="3.40.50.620:FF:000089">
    <property type="entry name" value="Bifunctional coenzyme A synthase"/>
    <property type="match status" value="1"/>
</dbReference>
<dbReference type="NCBIfam" id="TIGR00125">
    <property type="entry name" value="cyt_tran_rel"/>
    <property type="match status" value="1"/>
</dbReference>